<gene>
    <name evidence="3" type="ORF">CGOC_LOCUS11516</name>
</gene>
<name>A0A3P7QED6_CYLGO</name>
<dbReference type="AlphaFoldDB" id="A0A3P7QED6"/>
<protein>
    <submittedName>
        <fullName evidence="3">Uncharacterized protein</fullName>
    </submittedName>
</protein>
<feature type="region of interest" description="Disordered" evidence="1">
    <location>
        <begin position="116"/>
        <end position="136"/>
    </location>
</feature>
<evidence type="ECO:0000313" key="4">
    <source>
        <dbReference type="Proteomes" id="UP000271889"/>
    </source>
</evidence>
<feature type="transmembrane region" description="Helical" evidence="2">
    <location>
        <begin position="66"/>
        <end position="90"/>
    </location>
</feature>
<dbReference type="OrthoDB" id="5845649at2759"/>
<keyword evidence="2" id="KW-0812">Transmembrane</keyword>
<evidence type="ECO:0000313" key="3">
    <source>
        <dbReference type="EMBL" id="VDN30312.1"/>
    </source>
</evidence>
<keyword evidence="2" id="KW-0472">Membrane</keyword>
<proteinExistence type="predicted"/>
<accession>A0A3P7QED6</accession>
<keyword evidence="4" id="KW-1185">Reference proteome</keyword>
<keyword evidence="2" id="KW-1133">Transmembrane helix</keyword>
<evidence type="ECO:0000256" key="2">
    <source>
        <dbReference type="SAM" id="Phobius"/>
    </source>
</evidence>
<evidence type="ECO:0000256" key="1">
    <source>
        <dbReference type="SAM" id="MobiDB-lite"/>
    </source>
</evidence>
<organism evidence="3 4">
    <name type="scientific">Cylicostephanus goldi</name>
    <name type="common">Nematode worm</name>
    <dbReference type="NCBI Taxonomy" id="71465"/>
    <lineage>
        <taxon>Eukaryota</taxon>
        <taxon>Metazoa</taxon>
        <taxon>Ecdysozoa</taxon>
        <taxon>Nematoda</taxon>
        <taxon>Chromadorea</taxon>
        <taxon>Rhabditida</taxon>
        <taxon>Rhabditina</taxon>
        <taxon>Rhabditomorpha</taxon>
        <taxon>Strongyloidea</taxon>
        <taxon>Strongylidae</taxon>
        <taxon>Cylicostephanus</taxon>
    </lineage>
</organism>
<sequence>MSLRLLIDTNLFTLLSTSNSHQKVKILDSGAQNLLQKPLYLDNLMFINECAVLFGARYGLSQNSELFILLAALLSAALVLSILLLCLYFFRERQYKGSYVTREHSRTPLTMTNHISCSSSTSAASEPLTPPMPPPPPKATAAYFGI</sequence>
<reference evidence="3 4" key="1">
    <citation type="submission" date="2018-11" db="EMBL/GenBank/DDBJ databases">
        <authorList>
            <consortium name="Pathogen Informatics"/>
        </authorList>
    </citation>
    <scope>NUCLEOTIDE SEQUENCE [LARGE SCALE GENOMIC DNA]</scope>
</reference>
<dbReference type="EMBL" id="UYRV01116823">
    <property type="protein sequence ID" value="VDN30312.1"/>
    <property type="molecule type" value="Genomic_DNA"/>
</dbReference>
<dbReference type="Proteomes" id="UP000271889">
    <property type="component" value="Unassembled WGS sequence"/>
</dbReference>
<feature type="compositionally biased region" description="Low complexity" evidence="1">
    <location>
        <begin position="116"/>
        <end position="127"/>
    </location>
</feature>